<dbReference type="InterPro" id="IPR006015">
    <property type="entry name" value="Universal_stress_UspA"/>
</dbReference>
<evidence type="ECO:0000313" key="2">
    <source>
        <dbReference type="Proteomes" id="UP001652660"/>
    </source>
</evidence>
<dbReference type="Gene3D" id="3.40.50.620">
    <property type="entry name" value="HUPs"/>
    <property type="match status" value="1"/>
</dbReference>
<dbReference type="PANTHER" id="PTHR31964">
    <property type="entry name" value="ADENINE NUCLEOTIDE ALPHA HYDROLASES-LIKE SUPERFAMILY PROTEIN"/>
    <property type="match status" value="1"/>
</dbReference>
<dbReference type="GeneID" id="113716774"/>
<dbReference type="InterPro" id="IPR014729">
    <property type="entry name" value="Rossmann-like_a/b/a_fold"/>
</dbReference>
<feature type="domain" description="UspA" evidence="1">
    <location>
        <begin position="16"/>
        <end position="161"/>
    </location>
</feature>
<keyword evidence="2" id="KW-1185">Reference proteome</keyword>
<dbReference type="AlphaFoldDB" id="A0A6P6V2S3"/>
<protein>
    <submittedName>
        <fullName evidence="3">LOW QUALITY PROTEIN: universal stress protein A-like protein</fullName>
    </submittedName>
</protein>
<reference evidence="2" key="1">
    <citation type="journal article" date="2025" name="Foods">
        <title>Unveiling the Microbial Signatures of Arabica Coffee Cherries: Insights into Ripeness Specific Diversity, Functional Traits, and Implications for Quality and Safety.</title>
        <authorList>
            <consortium name="RefSeq"/>
            <person name="Tenea G.N."/>
            <person name="Cifuentes V."/>
            <person name="Reyes P."/>
            <person name="Cevallos-Vallejos M."/>
        </authorList>
    </citation>
    <scope>NUCLEOTIDE SEQUENCE [LARGE SCALE GENOMIC DNA]</scope>
</reference>
<dbReference type="OrthoDB" id="843225at2759"/>
<dbReference type="PANTHER" id="PTHR31964:SF113">
    <property type="entry name" value="USPA DOMAIN-CONTAINING PROTEIN"/>
    <property type="match status" value="1"/>
</dbReference>
<dbReference type="RefSeq" id="XP_027097011.2">
    <property type="nucleotide sequence ID" value="XM_027241210.2"/>
</dbReference>
<accession>A0A6P6V2S3</accession>
<dbReference type="InterPro" id="IPR006016">
    <property type="entry name" value="UspA"/>
</dbReference>
<evidence type="ECO:0000259" key="1">
    <source>
        <dbReference type="Pfam" id="PF00582"/>
    </source>
</evidence>
<organism evidence="2 3">
    <name type="scientific">Coffea arabica</name>
    <name type="common">Arabian coffee</name>
    <dbReference type="NCBI Taxonomy" id="13443"/>
    <lineage>
        <taxon>Eukaryota</taxon>
        <taxon>Viridiplantae</taxon>
        <taxon>Streptophyta</taxon>
        <taxon>Embryophyta</taxon>
        <taxon>Tracheophyta</taxon>
        <taxon>Spermatophyta</taxon>
        <taxon>Magnoliopsida</taxon>
        <taxon>eudicotyledons</taxon>
        <taxon>Gunneridae</taxon>
        <taxon>Pentapetalae</taxon>
        <taxon>asterids</taxon>
        <taxon>lamiids</taxon>
        <taxon>Gentianales</taxon>
        <taxon>Rubiaceae</taxon>
        <taxon>Ixoroideae</taxon>
        <taxon>Gardenieae complex</taxon>
        <taxon>Bertiereae - Coffeeae clade</taxon>
        <taxon>Coffeeae</taxon>
        <taxon>Coffea</taxon>
    </lineage>
</organism>
<evidence type="ECO:0000313" key="3">
    <source>
        <dbReference type="RefSeq" id="XP_027097011.2"/>
    </source>
</evidence>
<dbReference type="Proteomes" id="UP001652660">
    <property type="component" value="Chromosome 11c"/>
</dbReference>
<reference evidence="3" key="2">
    <citation type="submission" date="2025-08" db="UniProtKB">
        <authorList>
            <consortium name="RefSeq"/>
        </authorList>
    </citation>
    <scope>IDENTIFICATION</scope>
    <source>
        <tissue evidence="3">Leaves</tissue>
    </source>
</reference>
<dbReference type="CDD" id="cd23659">
    <property type="entry name" value="USP_At3g01520-like"/>
    <property type="match status" value="1"/>
</dbReference>
<gene>
    <name evidence="3" type="primary">LOC113716774</name>
</gene>
<sequence>MEAGAARGTVEVREDIRRVMLAVDEHEGSFYALEWTLKNLHDSISNSNLVIFTAQPSSEYSYIHAVEPPEVGREVQEDQKKTAASLLENAREICIRHGITPETITDVGDPKDAIREEAVERLNIQLLVVGSHGRGALKRAFLGSVSNYCVHNMKCPVLVVKKP</sequence>
<dbReference type="PRINTS" id="PR01438">
    <property type="entry name" value="UNVRSLSTRESS"/>
</dbReference>
<dbReference type="Pfam" id="PF00582">
    <property type="entry name" value="Usp"/>
    <property type="match status" value="1"/>
</dbReference>
<proteinExistence type="predicted"/>
<name>A0A6P6V2S3_COFAR</name>
<dbReference type="SUPFAM" id="SSF52402">
    <property type="entry name" value="Adenine nucleotide alpha hydrolases-like"/>
    <property type="match status" value="1"/>
</dbReference>